<sequence length="383" mass="40929">MSATRRCRVDLIVGTRPNIVKLGPLAHALSASDWCDPRVVFLEQHTNAGLGDDILADLGVDADHVLRIPLPGDGYGQRLGDMVAGYGEALRADTPDLVVVFGDVDATLAAALAAKRHGLPVAHVEAGLRSHDRRMPEELNRLMVDAIADLFFATSEDAVDTLVRSEGKPADAVHFVGNLMIDSLVRTLDADAGARLGDAIGLPRGGFAVATFHRPSNVDHEPGLRAMLSLLQQASTRLPVVLPLHPRTAAALDRHGLRAHADGIDGLHLLPPIRYREFISLLSHARVAMTDSGGLQEETSFLGVPCLTVRENTERPVTITLGTNCLTSPAEAIGKLDAILQSPRAAATPIPLWDGNTAGRMTRVLSAWWADQQRRPGPSADLG</sequence>
<evidence type="ECO:0000313" key="4">
    <source>
        <dbReference type="Proteomes" id="UP000267049"/>
    </source>
</evidence>
<evidence type="ECO:0000313" key="3">
    <source>
        <dbReference type="EMBL" id="RNF84353.1"/>
    </source>
</evidence>
<dbReference type="RefSeq" id="WP_123087539.1">
    <property type="nucleotide sequence ID" value="NZ_RIBS01000003.1"/>
</dbReference>
<organism evidence="3 4">
    <name type="scientific">Montanilutibacter psychrotolerans</name>
    <dbReference type="NCBI Taxonomy" id="1327343"/>
    <lineage>
        <taxon>Bacteria</taxon>
        <taxon>Pseudomonadati</taxon>
        <taxon>Pseudomonadota</taxon>
        <taxon>Gammaproteobacteria</taxon>
        <taxon>Lysobacterales</taxon>
        <taxon>Lysobacteraceae</taxon>
        <taxon>Montanilutibacter</taxon>
    </lineage>
</organism>
<dbReference type="Gene3D" id="3.40.50.2000">
    <property type="entry name" value="Glycogen Phosphorylase B"/>
    <property type="match status" value="2"/>
</dbReference>
<dbReference type="OrthoDB" id="9803238at2"/>
<keyword evidence="1 3" id="KW-0413">Isomerase</keyword>
<dbReference type="GO" id="GO:0008761">
    <property type="term" value="F:UDP-N-acetylglucosamine 2-epimerase activity"/>
    <property type="evidence" value="ECO:0007669"/>
    <property type="project" value="UniProtKB-EC"/>
</dbReference>
<evidence type="ECO:0000259" key="2">
    <source>
        <dbReference type="Pfam" id="PF02350"/>
    </source>
</evidence>
<dbReference type="InterPro" id="IPR003331">
    <property type="entry name" value="UDP_GlcNAc_Epimerase_2_dom"/>
</dbReference>
<evidence type="ECO:0000256" key="1">
    <source>
        <dbReference type="RuleBase" id="RU003513"/>
    </source>
</evidence>
<dbReference type="EMBL" id="RIBS01000003">
    <property type="protein sequence ID" value="RNF84353.1"/>
    <property type="molecule type" value="Genomic_DNA"/>
</dbReference>
<dbReference type="NCBIfam" id="TIGR00236">
    <property type="entry name" value="wecB"/>
    <property type="match status" value="1"/>
</dbReference>
<dbReference type="SUPFAM" id="SSF53756">
    <property type="entry name" value="UDP-Glycosyltransferase/glycogen phosphorylase"/>
    <property type="match status" value="1"/>
</dbReference>
<comment type="caution">
    <text evidence="3">The sequence shown here is derived from an EMBL/GenBank/DDBJ whole genome shotgun (WGS) entry which is preliminary data.</text>
</comment>
<reference evidence="3 4" key="1">
    <citation type="submission" date="2018-11" db="EMBL/GenBank/DDBJ databases">
        <title>Lysobacter cryohumiis sp. nov., isolated from soil in the Tianshan Mountains, Xinjiang, China.</title>
        <authorList>
            <person name="Luo Y."/>
            <person name="Sheng H."/>
        </authorList>
    </citation>
    <scope>NUCLEOTIDE SEQUENCE [LARGE SCALE GENOMIC DNA]</scope>
    <source>
        <strain evidence="3 4">ZS60</strain>
    </source>
</reference>
<keyword evidence="4" id="KW-1185">Reference proteome</keyword>
<gene>
    <name evidence="3" type="ORF">EER27_08200</name>
</gene>
<proteinExistence type="inferred from homology"/>
<dbReference type="CDD" id="cd03786">
    <property type="entry name" value="GTB_UDP-GlcNAc_2-Epimerase"/>
    <property type="match status" value="1"/>
</dbReference>
<dbReference type="EC" id="5.1.3.14" evidence="3"/>
<dbReference type="Proteomes" id="UP000267049">
    <property type="component" value="Unassembled WGS sequence"/>
</dbReference>
<feature type="domain" description="UDP-N-acetylglucosamine 2-epimerase" evidence="2">
    <location>
        <begin position="28"/>
        <end position="365"/>
    </location>
</feature>
<dbReference type="AlphaFoldDB" id="A0A3M8SU88"/>
<name>A0A3M8SU88_9GAMM</name>
<dbReference type="InterPro" id="IPR029767">
    <property type="entry name" value="WecB-like"/>
</dbReference>
<dbReference type="PANTHER" id="PTHR43174">
    <property type="entry name" value="UDP-N-ACETYLGLUCOSAMINE 2-EPIMERASE"/>
    <property type="match status" value="1"/>
</dbReference>
<protein>
    <submittedName>
        <fullName evidence="3">UDP-N-acetylglucosamine 2-epimerase (Non-hydrolyzing)</fullName>
        <ecNumber evidence="3">5.1.3.14</ecNumber>
    </submittedName>
</protein>
<dbReference type="PANTHER" id="PTHR43174:SF1">
    <property type="entry name" value="UDP-N-ACETYLGLUCOSAMINE 2-EPIMERASE"/>
    <property type="match status" value="1"/>
</dbReference>
<accession>A0A3M8SU88</accession>
<comment type="similarity">
    <text evidence="1">Belongs to the UDP-N-acetylglucosamine 2-epimerase family.</text>
</comment>
<dbReference type="Pfam" id="PF02350">
    <property type="entry name" value="Epimerase_2"/>
    <property type="match status" value="1"/>
</dbReference>